<dbReference type="AlphaFoldDB" id="A0AAD9Y954"/>
<dbReference type="EMBL" id="VYYT01000300">
    <property type="protein sequence ID" value="KAK2745843.1"/>
    <property type="molecule type" value="Genomic_DNA"/>
</dbReference>
<feature type="region of interest" description="Disordered" evidence="1">
    <location>
        <begin position="1"/>
        <end position="27"/>
    </location>
</feature>
<organism evidence="2 3">
    <name type="scientific">Colletotrichum kahawae</name>
    <name type="common">Coffee berry disease fungus</name>
    <dbReference type="NCBI Taxonomy" id="34407"/>
    <lineage>
        <taxon>Eukaryota</taxon>
        <taxon>Fungi</taxon>
        <taxon>Dikarya</taxon>
        <taxon>Ascomycota</taxon>
        <taxon>Pezizomycotina</taxon>
        <taxon>Sordariomycetes</taxon>
        <taxon>Hypocreomycetidae</taxon>
        <taxon>Glomerellales</taxon>
        <taxon>Glomerellaceae</taxon>
        <taxon>Colletotrichum</taxon>
        <taxon>Colletotrichum gloeosporioides species complex</taxon>
    </lineage>
</organism>
<name>A0AAD9Y954_COLKA</name>
<evidence type="ECO:0000256" key="1">
    <source>
        <dbReference type="SAM" id="MobiDB-lite"/>
    </source>
</evidence>
<evidence type="ECO:0000313" key="3">
    <source>
        <dbReference type="Proteomes" id="UP001281614"/>
    </source>
</evidence>
<proteinExistence type="predicted"/>
<sequence>MVGNRVDKSTCWSTPTRKRDPEKVTWRPGKRIRSIKVSPGEMVALGKQIEGLRLVGLTPCCCHPVPSLPPSYAYACDCDYKYYGGGTVIVWARAAKPFRPPDGASFQPIRLLLQRDHHYETANGMQ</sequence>
<dbReference type="Proteomes" id="UP001281614">
    <property type="component" value="Unassembled WGS sequence"/>
</dbReference>
<protein>
    <submittedName>
        <fullName evidence="2">Uncharacterized protein</fullName>
    </submittedName>
</protein>
<accession>A0AAD9Y954</accession>
<reference evidence="2" key="1">
    <citation type="submission" date="2023-02" db="EMBL/GenBank/DDBJ databases">
        <title>Colletotrichum kahawae CIFC_Que2 genome sequencing and assembly.</title>
        <authorList>
            <person name="Baroncelli R."/>
        </authorList>
    </citation>
    <scope>NUCLEOTIDE SEQUENCE</scope>
    <source>
        <strain evidence="2">CIFC_Que2</strain>
    </source>
</reference>
<gene>
    <name evidence="2" type="ORF">CKAH01_06747</name>
</gene>
<evidence type="ECO:0000313" key="2">
    <source>
        <dbReference type="EMBL" id="KAK2745843.1"/>
    </source>
</evidence>
<keyword evidence="3" id="KW-1185">Reference proteome</keyword>
<comment type="caution">
    <text evidence="2">The sequence shown here is derived from an EMBL/GenBank/DDBJ whole genome shotgun (WGS) entry which is preliminary data.</text>
</comment>